<keyword evidence="2" id="KW-0732">Signal</keyword>
<evidence type="ECO:0000256" key="2">
    <source>
        <dbReference type="SAM" id="SignalP"/>
    </source>
</evidence>
<dbReference type="PANTHER" id="PTHR31988:SF19">
    <property type="entry name" value="9-O-ACETYL-N-ACETYLNEURAMINIC ACID DEACETYLASE-RELATED"/>
    <property type="match status" value="1"/>
</dbReference>
<dbReference type="Gene3D" id="3.40.50.1110">
    <property type="entry name" value="SGNH hydrolase"/>
    <property type="match status" value="1"/>
</dbReference>
<keyword evidence="5" id="KW-1185">Reference proteome</keyword>
<proteinExistence type="predicted"/>
<organism evidence="4 5">
    <name type="scientific">Haloferula helveola</name>
    <dbReference type="NCBI Taxonomy" id="490095"/>
    <lineage>
        <taxon>Bacteria</taxon>
        <taxon>Pseudomonadati</taxon>
        <taxon>Verrucomicrobiota</taxon>
        <taxon>Verrucomicrobiia</taxon>
        <taxon>Verrucomicrobiales</taxon>
        <taxon>Verrucomicrobiaceae</taxon>
        <taxon>Haloferula</taxon>
    </lineage>
</organism>
<feature type="chain" id="PRO_5045354143" evidence="2">
    <location>
        <begin position="19"/>
        <end position="394"/>
    </location>
</feature>
<feature type="domain" description="Sialate O-acetylesterase" evidence="3">
    <location>
        <begin position="21"/>
        <end position="262"/>
    </location>
</feature>
<feature type="signal peptide" evidence="2">
    <location>
        <begin position="1"/>
        <end position="18"/>
    </location>
</feature>
<dbReference type="SUPFAM" id="SSF52266">
    <property type="entry name" value="SGNH hydrolase"/>
    <property type="match status" value="1"/>
</dbReference>
<dbReference type="EMBL" id="AP024702">
    <property type="protein sequence ID" value="BCX46838.1"/>
    <property type="molecule type" value="Genomic_DNA"/>
</dbReference>
<dbReference type="InterPro" id="IPR036514">
    <property type="entry name" value="SGNH_hydro_sf"/>
</dbReference>
<evidence type="ECO:0000256" key="1">
    <source>
        <dbReference type="ARBA" id="ARBA00022801"/>
    </source>
</evidence>
<keyword evidence="1" id="KW-0378">Hydrolase</keyword>
<dbReference type="Proteomes" id="UP001374893">
    <property type="component" value="Chromosome"/>
</dbReference>
<gene>
    <name evidence="4" type="ORF">HAHE_07460</name>
</gene>
<evidence type="ECO:0000313" key="5">
    <source>
        <dbReference type="Proteomes" id="UP001374893"/>
    </source>
</evidence>
<evidence type="ECO:0000259" key="3">
    <source>
        <dbReference type="Pfam" id="PF03629"/>
    </source>
</evidence>
<dbReference type="InterPro" id="IPR005181">
    <property type="entry name" value="SASA"/>
</dbReference>
<dbReference type="PANTHER" id="PTHR31988">
    <property type="entry name" value="ESTERASE, PUTATIVE (DUF303)-RELATED"/>
    <property type="match status" value="1"/>
</dbReference>
<sequence>MKPLPILAFAALALPALADPLKVYILAGQSNMQGHAHVRTMDVIGLDPKTAPMLKEMRDANGDPKVCDDVWISSIGSSDEEKTGKLTVGFGPEKGGPKIGPEFTFGIYMQKQVDEPILIIKTAWGGKSIHTDFRPPSAGPFEFRDDQLAKFKEQGKDIDKIKAERKEATGHYYRLMTEHVKKVLGDIKRVYPDYDAEEGYEIAGFVWFQGWNDMVAGDVYPDRGKPGGYDAYSENLAHFIRDVRKDFSAPEMPFVIGVMGAGGPVEEYGPSQQRYAGIHSEFRKAMAAPASMPEFKGNVTAVYTEKYWDQELTKLREKDRELQKQVDEAVKAGKIEGKNKKDEIEKLRAKEFDDREREILTNGASNAEFHYLGSAKILGQIGKAFAEAIGEMSK</sequence>
<dbReference type="InterPro" id="IPR052940">
    <property type="entry name" value="Carb_Esterase_6"/>
</dbReference>
<reference evidence="4 5" key="1">
    <citation type="submission" date="2021-06" db="EMBL/GenBank/DDBJ databases">
        <title>Complete genome of Haloferula helveola possessing various polysaccharide degrading enzymes.</title>
        <authorList>
            <person name="Takami H."/>
            <person name="Huang C."/>
            <person name="Hamasaki K."/>
        </authorList>
    </citation>
    <scope>NUCLEOTIDE SEQUENCE [LARGE SCALE GENOMIC DNA]</scope>
    <source>
        <strain evidence="4 5">CN-1</strain>
    </source>
</reference>
<dbReference type="Pfam" id="PF03629">
    <property type="entry name" value="SASA"/>
    <property type="match status" value="1"/>
</dbReference>
<dbReference type="RefSeq" id="WP_338688742.1">
    <property type="nucleotide sequence ID" value="NZ_AP024702.1"/>
</dbReference>
<evidence type="ECO:0000313" key="4">
    <source>
        <dbReference type="EMBL" id="BCX46838.1"/>
    </source>
</evidence>
<protein>
    <submittedName>
        <fullName evidence="4">Sialate O-acetylesterase</fullName>
    </submittedName>
</protein>
<accession>A0ABN6H4L1</accession>
<name>A0ABN6H4L1_9BACT</name>